<reference evidence="1" key="1">
    <citation type="submission" date="2021-06" db="EMBL/GenBank/DDBJ databases">
        <authorList>
            <person name="Kallberg Y."/>
            <person name="Tangrot J."/>
            <person name="Rosling A."/>
        </authorList>
    </citation>
    <scope>NUCLEOTIDE SEQUENCE</scope>
    <source>
        <strain evidence="1">MA461A</strain>
    </source>
</reference>
<accession>A0ACA9LGE3</accession>
<evidence type="ECO:0000313" key="1">
    <source>
        <dbReference type="EMBL" id="CAG8529356.1"/>
    </source>
</evidence>
<gene>
    <name evidence="1" type="ORF">RPERSI_LOCUS3066</name>
</gene>
<evidence type="ECO:0000313" key="2">
    <source>
        <dbReference type="Proteomes" id="UP000789920"/>
    </source>
</evidence>
<sequence>MTKDESLFPEVSQKATVPYSTKELNYFMECIVYTQLSIRSFSADDIKVKANEKYKAKDYEDAIRLYSHAIELDPTSPTFYTNRAAALMMLKRPKDALDDCQRALVLDPTSTKALLRGAKCNFSLGNLTEADRWYTRVLHADPKNNQAITEYRQLQQMQDSIKQAESYLQNGQYFLAANLIDRASSFLDEVPAKWKIMKGETLLEQKEYGEASRIANEILRGDQQNPDAHVLRARILYVEGDNQKAAAHCQEALRCDPDHTKARILLKKARSIESQKNAGNDAFKREDFNTAYSIYTAALEIDPENKNTNSKLYSNRSAVLVKLGKLTEAIKDMDKALELDPTFVKVLKRRADTYMKLEKYSEAVQDLKAALEIDSTNQEIRRELHNAERELKKASRKDYYKILGIPKDASEHEIKKAYRKAALQHHPDKNCGDSEAEVKFKEIGEAYAILSDPVKKQRYDSGADLDGTGCGMDFDTVDPNLFFQMFMNNDGFPGMGAGGSRGGFPPNFGGFATREFPRQRSSGYHSFHY</sequence>
<comment type="caution">
    <text evidence="1">The sequence shown here is derived from an EMBL/GenBank/DDBJ whole genome shotgun (WGS) entry which is preliminary data.</text>
</comment>
<dbReference type="Proteomes" id="UP000789920">
    <property type="component" value="Unassembled WGS sequence"/>
</dbReference>
<name>A0ACA9LGE3_9GLOM</name>
<protein>
    <submittedName>
        <fullName evidence="1">9922_t:CDS:1</fullName>
    </submittedName>
</protein>
<organism evidence="1 2">
    <name type="scientific">Racocetra persica</name>
    <dbReference type="NCBI Taxonomy" id="160502"/>
    <lineage>
        <taxon>Eukaryota</taxon>
        <taxon>Fungi</taxon>
        <taxon>Fungi incertae sedis</taxon>
        <taxon>Mucoromycota</taxon>
        <taxon>Glomeromycotina</taxon>
        <taxon>Glomeromycetes</taxon>
        <taxon>Diversisporales</taxon>
        <taxon>Gigasporaceae</taxon>
        <taxon>Racocetra</taxon>
    </lineage>
</organism>
<keyword evidence="2" id="KW-1185">Reference proteome</keyword>
<proteinExistence type="predicted"/>
<dbReference type="EMBL" id="CAJVQC010003594">
    <property type="protein sequence ID" value="CAG8529356.1"/>
    <property type="molecule type" value="Genomic_DNA"/>
</dbReference>